<organism evidence="1">
    <name type="scientific">marine metagenome</name>
    <dbReference type="NCBI Taxonomy" id="408172"/>
    <lineage>
        <taxon>unclassified sequences</taxon>
        <taxon>metagenomes</taxon>
        <taxon>ecological metagenomes</taxon>
    </lineage>
</organism>
<name>A0A382SYR7_9ZZZZ</name>
<dbReference type="InterPro" id="IPR029044">
    <property type="entry name" value="Nucleotide-diphossugar_trans"/>
</dbReference>
<gene>
    <name evidence="1" type="ORF">METZ01_LOCUS367231</name>
</gene>
<reference evidence="1" key="1">
    <citation type="submission" date="2018-05" db="EMBL/GenBank/DDBJ databases">
        <authorList>
            <person name="Lanie J.A."/>
            <person name="Ng W.-L."/>
            <person name="Kazmierczak K.M."/>
            <person name="Andrzejewski T.M."/>
            <person name="Davidsen T.M."/>
            <person name="Wayne K.J."/>
            <person name="Tettelin H."/>
            <person name="Glass J.I."/>
            <person name="Rusch D."/>
            <person name="Podicherti R."/>
            <person name="Tsui H.-C.T."/>
            <person name="Winkler M.E."/>
        </authorList>
    </citation>
    <scope>NUCLEOTIDE SEQUENCE</scope>
</reference>
<dbReference type="EMBL" id="UINC01132207">
    <property type="protein sequence ID" value="SVD14377.1"/>
    <property type="molecule type" value="Genomic_DNA"/>
</dbReference>
<evidence type="ECO:0000313" key="1">
    <source>
        <dbReference type="EMBL" id="SVD14377.1"/>
    </source>
</evidence>
<sequence>MLDRILKNFKKLNIEIILNVNSNENQFLKTGLSLIKDEVENFQGPLAGIYSSMKWALKNKNDIEWIFTTPS</sequence>
<dbReference type="AlphaFoldDB" id="A0A382SYR7"/>
<accession>A0A382SYR7</accession>
<evidence type="ECO:0008006" key="2">
    <source>
        <dbReference type="Google" id="ProtNLM"/>
    </source>
</evidence>
<protein>
    <recommendedName>
        <fullName evidence="2">Glycosyltransferase 2-like domain-containing protein</fullName>
    </recommendedName>
</protein>
<feature type="non-terminal residue" evidence="1">
    <location>
        <position position="71"/>
    </location>
</feature>
<dbReference type="Gene3D" id="3.90.550.10">
    <property type="entry name" value="Spore Coat Polysaccharide Biosynthesis Protein SpsA, Chain A"/>
    <property type="match status" value="1"/>
</dbReference>
<proteinExistence type="predicted"/>